<keyword evidence="2" id="KW-0732">Signal</keyword>
<evidence type="ECO:0000256" key="1">
    <source>
        <dbReference type="SAM" id="MobiDB-lite"/>
    </source>
</evidence>
<proteinExistence type="predicted"/>
<dbReference type="AlphaFoldDB" id="A0A5C3PSU9"/>
<feature type="region of interest" description="Disordered" evidence="1">
    <location>
        <begin position="14"/>
        <end position="57"/>
    </location>
</feature>
<evidence type="ECO:0000313" key="3">
    <source>
        <dbReference type="EMBL" id="TFK92257.1"/>
    </source>
</evidence>
<feature type="signal peptide" evidence="2">
    <location>
        <begin position="1"/>
        <end position="17"/>
    </location>
</feature>
<organism evidence="3 4">
    <name type="scientific">Polyporus arcularius HHB13444</name>
    <dbReference type="NCBI Taxonomy" id="1314778"/>
    <lineage>
        <taxon>Eukaryota</taxon>
        <taxon>Fungi</taxon>
        <taxon>Dikarya</taxon>
        <taxon>Basidiomycota</taxon>
        <taxon>Agaricomycotina</taxon>
        <taxon>Agaricomycetes</taxon>
        <taxon>Polyporales</taxon>
        <taxon>Polyporaceae</taxon>
        <taxon>Polyporus</taxon>
    </lineage>
</organism>
<sequence length="222" mass="24272">MCLICMLICGVASPDSARPTSSDRAFSRAPARPPDSRVGEVDRRAPGCVSSVPRGRDEGGTRAGFSFRFLRLGGIQVRRIAEPEGAMSSCRGLPESSVTVHADPSGDCSLRRTRAVRKLKWDERFAEHAAYPHPDTVRVPGAVHWHCCCARPWCRCRARVTVAAGRRSTVDSHTFNLRSTSPDPATAQLGCCFDAWNSPSLPSCVLHLTLFKLGLGQRRQTK</sequence>
<feature type="compositionally biased region" description="Basic and acidic residues" evidence="1">
    <location>
        <begin position="34"/>
        <end position="45"/>
    </location>
</feature>
<keyword evidence="4" id="KW-1185">Reference proteome</keyword>
<evidence type="ECO:0000256" key="2">
    <source>
        <dbReference type="SAM" id="SignalP"/>
    </source>
</evidence>
<accession>A0A5C3PSU9</accession>
<name>A0A5C3PSU9_9APHY</name>
<protein>
    <recommendedName>
        <fullName evidence="5">Secreted protein</fullName>
    </recommendedName>
</protein>
<dbReference type="EMBL" id="ML211002">
    <property type="protein sequence ID" value="TFK92257.1"/>
    <property type="molecule type" value="Genomic_DNA"/>
</dbReference>
<reference evidence="3 4" key="1">
    <citation type="journal article" date="2019" name="Nat. Ecol. Evol.">
        <title>Megaphylogeny resolves global patterns of mushroom evolution.</title>
        <authorList>
            <person name="Varga T."/>
            <person name="Krizsan K."/>
            <person name="Foldi C."/>
            <person name="Dima B."/>
            <person name="Sanchez-Garcia M."/>
            <person name="Sanchez-Ramirez S."/>
            <person name="Szollosi G.J."/>
            <person name="Szarkandi J.G."/>
            <person name="Papp V."/>
            <person name="Albert L."/>
            <person name="Andreopoulos W."/>
            <person name="Angelini C."/>
            <person name="Antonin V."/>
            <person name="Barry K.W."/>
            <person name="Bougher N.L."/>
            <person name="Buchanan P."/>
            <person name="Buyck B."/>
            <person name="Bense V."/>
            <person name="Catcheside P."/>
            <person name="Chovatia M."/>
            <person name="Cooper J."/>
            <person name="Damon W."/>
            <person name="Desjardin D."/>
            <person name="Finy P."/>
            <person name="Geml J."/>
            <person name="Haridas S."/>
            <person name="Hughes K."/>
            <person name="Justo A."/>
            <person name="Karasinski D."/>
            <person name="Kautmanova I."/>
            <person name="Kiss B."/>
            <person name="Kocsube S."/>
            <person name="Kotiranta H."/>
            <person name="LaButti K.M."/>
            <person name="Lechner B.E."/>
            <person name="Liimatainen K."/>
            <person name="Lipzen A."/>
            <person name="Lukacs Z."/>
            <person name="Mihaltcheva S."/>
            <person name="Morgado L.N."/>
            <person name="Niskanen T."/>
            <person name="Noordeloos M.E."/>
            <person name="Ohm R.A."/>
            <person name="Ortiz-Santana B."/>
            <person name="Ovrebo C."/>
            <person name="Racz N."/>
            <person name="Riley R."/>
            <person name="Savchenko A."/>
            <person name="Shiryaev A."/>
            <person name="Soop K."/>
            <person name="Spirin V."/>
            <person name="Szebenyi C."/>
            <person name="Tomsovsky M."/>
            <person name="Tulloss R.E."/>
            <person name="Uehling J."/>
            <person name="Grigoriev I.V."/>
            <person name="Vagvolgyi C."/>
            <person name="Papp T."/>
            <person name="Martin F.M."/>
            <person name="Miettinen O."/>
            <person name="Hibbett D.S."/>
            <person name="Nagy L.G."/>
        </authorList>
    </citation>
    <scope>NUCLEOTIDE SEQUENCE [LARGE SCALE GENOMIC DNA]</scope>
    <source>
        <strain evidence="3 4">HHB13444</strain>
    </source>
</reference>
<feature type="chain" id="PRO_5023046866" description="Secreted protein" evidence="2">
    <location>
        <begin position="18"/>
        <end position="222"/>
    </location>
</feature>
<evidence type="ECO:0000313" key="4">
    <source>
        <dbReference type="Proteomes" id="UP000308197"/>
    </source>
</evidence>
<dbReference type="Proteomes" id="UP000308197">
    <property type="component" value="Unassembled WGS sequence"/>
</dbReference>
<evidence type="ECO:0008006" key="5">
    <source>
        <dbReference type="Google" id="ProtNLM"/>
    </source>
</evidence>
<dbReference type="InParanoid" id="A0A5C3PSU9"/>
<gene>
    <name evidence="3" type="ORF">K466DRAFT_248584</name>
</gene>